<reference evidence="3 4" key="1">
    <citation type="submission" date="2020-08" db="EMBL/GenBank/DDBJ databases">
        <title>The genome sequence of Novosphingobium flavum 4Y4.</title>
        <authorList>
            <person name="Liu Y."/>
        </authorList>
    </citation>
    <scope>NUCLEOTIDE SEQUENCE [LARGE SCALE GENOMIC DNA]</scope>
    <source>
        <strain evidence="3 4">4Y4</strain>
    </source>
</reference>
<dbReference type="PANTHER" id="PTHR43639:SF1">
    <property type="entry name" value="SHORT-CHAIN DEHYDROGENASE_REDUCTASE FAMILY PROTEIN"/>
    <property type="match status" value="1"/>
</dbReference>
<organism evidence="3 4">
    <name type="scientific">Novosphingobium aerophilum</name>
    <dbReference type="NCBI Taxonomy" id="2839843"/>
    <lineage>
        <taxon>Bacteria</taxon>
        <taxon>Pseudomonadati</taxon>
        <taxon>Pseudomonadota</taxon>
        <taxon>Alphaproteobacteria</taxon>
        <taxon>Sphingomonadales</taxon>
        <taxon>Sphingomonadaceae</taxon>
        <taxon>Novosphingobium</taxon>
    </lineage>
</organism>
<evidence type="ECO:0000256" key="1">
    <source>
        <dbReference type="ARBA" id="ARBA00006484"/>
    </source>
</evidence>
<keyword evidence="4" id="KW-1185">Reference proteome</keyword>
<dbReference type="InterPro" id="IPR036291">
    <property type="entry name" value="NAD(P)-bd_dom_sf"/>
</dbReference>
<evidence type="ECO:0000313" key="3">
    <source>
        <dbReference type="EMBL" id="MBC2653100.1"/>
    </source>
</evidence>
<dbReference type="GO" id="GO:0016491">
    <property type="term" value="F:oxidoreductase activity"/>
    <property type="evidence" value="ECO:0007669"/>
    <property type="project" value="UniProtKB-KW"/>
</dbReference>
<name>A0A7X1F9X2_9SPHN</name>
<dbReference type="PRINTS" id="PR00081">
    <property type="entry name" value="GDHRDH"/>
</dbReference>
<dbReference type="Pfam" id="PF13561">
    <property type="entry name" value="adh_short_C2"/>
    <property type="match status" value="1"/>
</dbReference>
<accession>A0A7X1F9X2</accession>
<comment type="similarity">
    <text evidence="1">Belongs to the short-chain dehydrogenases/reductases (SDR) family.</text>
</comment>
<dbReference type="PANTHER" id="PTHR43639">
    <property type="entry name" value="OXIDOREDUCTASE, SHORT-CHAIN DEHYDROGENASE/REDUCTASE FAMILY (AFU_ORTHOLOGUE AFUA_5G02870)"/>
    <property type="match status" value="1"/>
</dbReference>
<protein>
    <submittedName>
        <fullName evidence="3">SDR family oxidoreductase</fullName>
    </submittedName>
</protein>
<keyword evidence="2" id="KW-0560">Oxidoreductase</keyword>
<dbReference type="Proteomes" id="UP000520156">
    <property type="component" value="Unassembled WGS sequence"/>
</dbReference>
<evidence type="ECO:0000256" key="2">
    <source>
        <dbReference type="ARBA" id="ARBA00023002"/>
    </source>
</evidence>
<proteinExistence type="inferred from homology"/>
<dbReference type="InterPro" id="IPR002347">
    <property type="entry name" value="SDR_fam"/>
</dbReference>
<comment type="caution">
    <text evidence="3">The sequence shown here is derived from an EMBL/GenBank/DDBJ whole genome shotgun (WGS) entry which is preliminary data.</text>
</comment>
<sequence>MLVTGGAQRIGALIARRFAADGWHVVIHCGRSRHAADALAAVLPSAEVTQCDLTDQEAAVAMVRDLAARLPDWRVLVNCAAVFRFDSDEAPEAGVLDEAIAVNAATPAAMTAVFLSRAMTERGRVVIDVLDQKLRNINPDFFSYTMAKAAFEAAMRMQAMHCPRPADRVYGLAPGAMMASFDQAPDEHLLSGRMNLLGRLNDPHELAEAALFLSAGLLASGTTLYIDSGQHLMRQPRDVLFLARDPG</sequence>
<dbReference type="SUPFAM" id="SSF51735">
    <property type="entry name" value="NAD(P)-binding Rossmann-fold domains"/>
    <property type="match status" value="1"/>
</dbReference>
<dbReference type="AlphaFoldDB" id="A0A7X1F9X2"/>
<gene>
    <name evidence="3" type="ORF">H7F49_15500</name>
</gene>
<dbReference type="Gene3D" id="3.40.50.720">
    <property type="entry name" value="NAD(P)-binding Rossmann-like Domain"/>
    <property type="match status" value="1"/>
</dbReference>
<dbReference type="EMBL" id="JACLAU010000034">
    <property type="protein sequence ID" value="MBC2653100.1"/>
    <property type="molecule type" value="Genomic_DNA"/>
</dbReference>
<evidence type="ECO:0000313" key="4">
    <source>
        <dbReference type="Proteomes" id="UP000520156"/>
    </source>
</evidence>